<dbReference type="Pfam" id="PF00499">
    <property type="entry name" value="Oxidored_q3"/>
    <property type="match status" value="1"/>
</dbReference>
<dbReference type="GO" id="GO:0048038">
    <property type="term" value="F:quinone binding"/>
    <property type="evidence" value="ECO:0007669"/>
    <property type="project" value="UniProtKB-UniRule"/>
</dbReference>
<keyword evidence="1" id="KW-1133">Transmembrane helix</keyword>
<evidence type="ECO:0000313" key="5">
    <source>
        <dbReference type="Proteomes" id="UP000591948"/>
    </source>
</evidence>
<sequence length="166" mass="17781">MGEILFAILSLSAVVTSILVISVRSTVKALLYLTLLSLSVLGILILLLSHSLGLVYFLAVAGTFLSFFLFGLSSREADRNTRETTSLLRKMASIAIAVSFFAGAGYGIWETSWQIKVGKVFTHIYASDLGKSLFLDHTVAIILLTNIVAVSLLGAVSIIKGRRAGS</sequence>
<keyword evidence="5" id="KW-1185">Reference proteome</keyword>
<keyword evidence="1" id="KW-0472">Membrane</keyword>
<feature type="transmembrane region" description="Helical" evidence="1">
    <location>
        <begin position="139"/>
        <end position="159"/>
    </location>
</feature>
<evidence type="ECO:0000313" key="3">
    <source>
        <dbReference type="EMBL" id="GFP34729.1"/>
    </source>
</evidence>
<keyword evidence="1" id="KW-1003">Cell membrane</keyword>
<dbReference type="Gene3D" id="1.20.120.1200">
    <property type="entry name" value="NADH-ubiquinone/plastoquinone oxidoreductase chain 6, subunit NuoJ"/>
    <property type="match status" value="1"/>
</dbReference>
<comment type="function">
    <text evidence="1">NDH-1 shuttles electrons from NADH, via FMN and iron-sulfur (Fe-S) centers, to quinones in the respiratory chain. Couples the redox reaction to proton translocation (for every two electrons transferred, four hydrogen ions are translocated across the cytoplasmic membrane), and thus conserves the redox energy in a proton gradient.</text>
</comment>
<comment type="similarity">
    <text evidence="1">Belongs to the complex I subunit 6 family.</text>
</comment>
<dbReference type="Proteomes" id="UP000591948">
    <property type="component" value="Unassembled WGS sequence"/>
</dbReference>
<proteinExistence type="inferred from homology"/>
<name>A0A6V8PPZ8_9ACTN</name>
<feature type="transmembrane region" description="Helical" evidence="1">
    <location>
        <begin position="30"/>
        <end position="48"/>
    </location>
</feature>
<evidence type="ECO:0000313" key="4">
    <source>
        <dbReference type="Proteomes" id="UP000576480"/>
    </source>
</evidence>
<reference evidence="4 5" key="1">
    <citation type="journal article" date="2020" name="Front. Microbiol.">
        <title>Single-cell genomics of novel Actinobacteria with the Wood-Ljungdahl pathway discovered in a serpentinizing system.</title>
        <authorList>
            <person name="Merino N."/>
            <person name="Kawai M."/>
            <person name="Boyd E.S."/>
            <person name="Colman D.R."/>
            <person name="McGlynn S.E."/>
            <person name="Nealson K.H."/>
            <person name="Kurokawa K."/>
            <person name="Hongoh Y."/>
        </authorList>
    </citation>
    <scope>NUCLEOTIDE SEQUENCE [LARGE SCALE GENOMIC DNA]</scope>
    <source>
        <strain evidence="2 5">S33</strain>
        <strain evidence="3 4">S43</strain>
    </source>
</reference>
<keyword evidence="1" id="KW-0874">Quinone</keyword>
<dbReference type="EMBL" id="BLRY01000025">
    <property type="protein sequence ID" value="GFP27278.1"/>
    <property type="molecule type" value="Genomic_DNA"/>
</dbReference>
<dbReference type="AlphaFoldDB" id="A0A6V8PPZ8"/>
<keyword evidence="1" id="KW-0812">Transmembrane</keyword>
<evidence type="ECO:0000313" key="2">
    <source>
        <dbReference type="EMBL" id="GFP27278.1"/>
    </source>
</evidence>
<dbReference type="GO" id="GO:0005886">
    <property type="term" value="C:plasma membrane"/>
    <property type="evidence" value="ECO:0007669"/>
    <property type="project" value="UniProtKB-SubCell"/>
</dbReference>
<keyword evidence="1" id="KW-0520">NAD</keyword>
<feature type="transmembrane region" description="Helical" evidence="1">
    <location>
        <begin position="54"/>
        <end position="72"/>
    </location>
</feature>
<dbReference type="RefSeq" id="WP_176229456.1">
    <property type="nucleotide sequence ID" value="NZ_BLRY01000025.1"/>
</dbReference>
<dbReference type="InterPro" id="IPR042106">
    <property type="entry name" value="Nuo/plastoQ_OxRdtase_6_NuoJ"/>
</dbReference>
<dbReference type="EMBL" id="BLSB01000019">
    <property type="protein sequence ID" value="GFP34729.1"/>
    <property type="molecule type" value="Genomic_DNA"/>
</dbReference>
<dbReference type="EC" id="7.1.1.-" evidence="1"/>
<comment type="caution">
    <text evidence="3">The sequence shown here is derived from an EMBL/GenBank/DDBJ whole genome shotgun (WGS) entry which is preliminary data.</text>
</comment>
<dbReference type="Proteomes" id="UP000576480">
    <property type="component" value="Unassembled WGS sequence"/>
</dbReference>
<accession>A0A6V8PPZ8</accession>
<gene>
    <name evidence="2" type="ORF">HKBW3S33_00692</name>
    <name evidence="3" type="ORF">HKBW3S43_00521</name>
</gene>
<comment type="subcellular location">
    <subcellularLocation>
        <location evidence="1">Cell membrane</location>
        <topology evidence="1">Multi-pass membrane protein</topology>
    </subcellularLocation>
</comment>
<dbReference type="InterPro" id="IPR001457">
    <property type="entry name" value="NADH_UbQ/plastoQ_OxRdtase_su6"/>
</dbReference>
<protein>
    <recommendedName>
        <fullName evidence="1">NADH-quinone oxidoreductase subunit J</fullName>
        <ecNumber evidence="1">7.1.1.-</ecNumber>
    </recommendedName>
</protein>
<feature type="transmembrane region" description="Helical" evidence="1">
    <location>
        <begin position="92"/>
        <end position="109"/>
    </location>
</feature>
<dbReference type="GO" id="GO:0008137">
    <property type="term" value="F:NADH dehydrogenase (ubiquinone) activity"/>
    <property type="evidence" value="ECO:0007669"/>
    <property type="project" value="UniProtKB-UniRule"/>
</dbReference>
<organism evidence="3 4">
    <name type="scientific">Candidatus Hakubella thermalkaliphila</name>
    <dbReference type="NCBI Taxonomy" id="2754717"/>
    <lineage>
        <taxon>Bacteria</taxon>
        <taxon>Bacillati</taxon>
        <taxon>Actinomycetota</taxon>
        <taxon>Actinomycetota incertae sedis</taxon>
        <taxon>Candidatus Hakubellales</taxon>
        <taxon>Candidatus Hakubellaceae</taxon>
        <taxon>Candidatus Hakubella</taxon>
    </lineage>
</organism>
<comment type="catalytic activity">
    <reaction evidence="1">
        <text>a quinone + NADH + 5 H(+)(in) = a quinol + NAD(+) + 4 H(+)(out)</text>
        <dbReference type="Rhea" id="RHEA:57888"/>
        <dbReference type="ChEBI" id="CHEBI:15378"/>
        <dbReference type="ChEBI" id="CHEBI:24646"/>
        <dbReference type="ChEBI" id="CHEBI:57540"/>
        <dbReference type="ChEBI" id="CHEBI:57945"/>
        <dbReference type="ChEBI" id="CHEBI:132124"/>
    </reaction>
</comment>
<evidence type="ECO:0000256" key="1">
    <source>
        <dbReference type="RuleBase" id="RU004429"/>
    </source>
</evidence>
<feature type="transmembrane region" description="Helical" evidence="1">
    <location>
        <begin position="6"/>
        <end position="23"/>
    </location>
</feature>